<evidence type="ECO:0000256" key="1">
    <source>
        <dbReference type="SAM" id="MobiDB-lite"/>
    </source>
</evidence>
<dbReference type="EMBL" id="FJOG01000019">
    <property type="protein sequence ID" value="CZR61995.1"/>
    <property type="molecule type" value="Genomic_DNA"/>
</dbReference>
<feature type="compositionally biased region" description="Basic and acidic residues" evidence="1">
    <location>
        <begin position="524"/>
        <end position="549"/>
    </location>
</feature>
<feature type="region of interest" description="Disordered" evidence="1">
    <location>
        <begin position="516"/>
        <end position="549"/>
    </location>
</feature>
<dbReference type="Proteomes" id="UP000184330">
    <property type="component" value="Unassembled WGS sequence"/>
</dbReference>
<keyword evidence="2" id="KW-0732">Signal</keyword>
<evidence type="ECO:0000313" key="3">
    <source>
        <dbReference type="EMBL" id="CZR61995.1"/>
    </source>
</evidence>
<feature type="signal peptide" evidence="2">
    <location>
        <begin position="1"/>
        <end position="26"/>
    </location>
</feature>
<feature type="chain" id="PRO_5011956398" evidence="2">
    <location>
        <begin position="27"/>
        <end position="827"/>
    </location>
</feature>
<evidence type="ECO:0000256" key="2">
    <source>
        <dbReference type="SAM" id="SignalP"/>
    </source>
</evidence>
<evidence type="ECO:0000313" key="4">
    <source>
        <dbReference type="Proteomes" id="UP000184330"/>
    </source>
</evidence>
<keyword evidence="4" id="KW-1185">Reference proteome</keyword>
<reference evidence="3 4" key="1">
    <citation type="submission" date="2016-03" db="EMBL/GenBank/DDBJ databases">
        <authorList>
            <person name="Ploux O."/>
        </authorList>
    </citation>
    <scope>NUCLEOTIDE SEQUENCE [LARGE SCALE GENOMIC DNA]</scope>
    <source>
        <strain evidence="3 4">UAMH 11012</strain>
    </source>
</reference>
<name>A0A1L7XAF3_9HELO</name>
<accession>A0A1L7XAF3</accession>
<dbReference type="AlphaFoldDB" id="A0A1L7XAF3"/>
<gene>
    <name evidence="3" type="ORF">PAC_11892</name>
</gene>
<proteinExistence type="predicted"/>
<organism evidence="3 4">
    <name type="scientific">Phialocephala subalpina</name>
    <dbReference type="NCBI Taxonomy" id="576137"/>
    <lineage>
        <taxon>Eukaryota</taxon>
        <taxon>Fungi</taxon>
        <taxon>Dikarya</taxon>
        <taxon>Ascomycota</taxon>
        <taxon>Pezizomycotina</taxon>
        <taxon>Leotiomycetes</taxon>
        <taxon>Helotiales</taxon>
        <taxon>Mollisiaceae</taxon>
        <taxon>Phialocephala</taxon>
        <taxon>Phialocephala fortinii species complex</taxon>
    </lineage>
</organism>
<protein>
    <submittedName>
        <fullName evidence="3">Uncharacterized protein</fullName>
    </submittedName>
</protein>
<sequence>MYQDPLTTSTSLALLLTLSHFPDSLGVSQGEPSLLHLVFWSTLPPKTLGPTCSHPPREGPFITTETLLLGPLQIPGYIIKTTVKHELEISGAQRGRQPRSFDPFSSTYTPAIPACGAEVELPKLFATCEESNMVIRIVVSDEFSSWLDTVKSLIVQQLEKASGEESTEVAEEIMEVRVIETPAYKPSKGYYAFTRKLGADPIVTLKEGDRFSLCVNLLDNVDKFPSKLIKPNFLPFTQKAILSLRPYECKDRTDPRYDQLAEVPIEAMALETTLACAAMDEIHAKLEEVPVTRIKAFFASIEKATRRAINALSNILGEESYSSARRDLLSQDLKVKERVNIFRYMARQPDDTDVPAFFTEKQKSLRGAKSVTALTHLIPLLLSPRVNTEGKVNLERCHHQIVYTSNSNATAEGAIEISGRRTVGKNRPKILFTQVHAEKTEKSVLDMTIYQNIQPLTPIIPFDKEIGTANGRANFGHQFCSKEECGGHKLHKNQTITTQMLRNCVSRWWVPGPDTRLQPPRYRHQSEDQVQDRRHRMMESKTRESGRVEPWEESRERVIQKGKEPLRVGLATRSRSWLRSNKEIKKDTGDDGRSDTRFRTIPPEREVEADEFVEASGDINMLDIKDKNRSVKAGSECSRDEQILESYLNRFATETSENEILARYVGEATISKMRAEATRATTVVELEQQLQRRAGLYQALAEAASDSKHIMQTIHHLPVSSTQIMMITGIDGVCLQYKSWLGYEDASKHIRQMLLVEERLSKENINRNSWLKAGDYIFLLVLLYHLKQAIFGMEVSEEAHEYLRLLDITMLERGTVPRPVATDIKRR</sequence>